<evidence type="ECO:0008006" key="4">
    <source>
        <dbReference type="Google" id="ProtNLM"/>
    </source>
</evidence>
<feature type="transmembrane region" description="Helical" evidence="1">
    <location>
        <begin position="12"/>
        <end position="30"/>
    </location>
</feature>
<protein>
    <recommendedName>
        <fullName evidence="4">Membrane associated protein</fullName>
    </recommendedName>
</protein>
<dbReference type="RefSeq" id="WP_027636344.1">
    <property type="nucleotide sequence ID" value="NZ_JBFNYX010000020.1"/>
</dbReference>
<dbReference type="NCBIfam" id="NF041287">
    <property type="entry name" value="lipo_GerS_rel"/>
    <property type="match status" value="1"/>
</dbReference>
<evidence type="ECO:0000313" key="2">
    <source>
        <dbReference type="EMBL" id="PPV17570.1"/>
    </source>
</evidence>
<dbReference type="InterPro" id="IPR014584">
    <property type="entry name" value="UCP033729"/>
</dbReference>
<dbReference type="AlphaFoldDB" id="A0A2S7FEQ9"/>
<evidence type="ECO:0000313" key="3">
    <source>
        <dbReference type="Proteomes" id="UP000238081"/>
    </source>
</evidence>
<comment type="caution">
    <text evidence="2">The sequence shown here is derived from an EMBL/GenBank/DDBJ whole genome shotgun (WGS) entry which is preliminary data.</text>
</comment>
<reference evidence="2 3" key="1">
    <citation type="submission" date="2016-01" db="EMBL/GenBank/DDBJ databases">
        <title>Characterization of the Clostridium difficile lineages that are prevalent in Hong Kong and China.</title>
        <authorList>
            <person name="Kwok J.S.-L."/>
            <person name="Lam W.-Y."/>
            <person name="Ip M."/>
            <person name="Chan T.-F."/>
            <person name="Hawkey P.M."/>
            <person name="Tsui S.K.-W."/>
        </authorList>
    </citation>
    <scope>NUCLEOTIDE SEQUENCE [LARGE SCALE GENOMIC DNA]</scope>
    <source>
        <strain evidence="2 3">300064</strain>
    </source>
</reference>
<dbReference type="EMBL" id="LRDH01000013">
    <property type="protein sequence ID" value="PPV17570.1"/>
    <property type="molecule type" value="Genomic_DNA"/>
</dbReference>
<dbReference type="PIRSF" id="PIRSF033729">
    <property type="entry name" value="UCP033729"/>
    <property type="match status" value="1"/>
</dbReference>
<keyword evidence="1" id="KW-1133">Transmembrane helix</keyword>
<dbReference type="Proteomes" id="UP000238081">
    <property type="component" value="Unassembled WGS sequence"/>
</dbReference>
<dbReference type="Gene3D" id="2.50.20.10">
    <property type="entry name" value="Lipoprotein localisation LolA/LolB/LppX"/>
    <property type="match status" value="1"/>
</dbReference>
<keyword evidence="1" id="KW-0472">Membrane</keyword>
<sequence length="209" mass="24482">MDSDNKKNKFKKLLWLLILVPICIFAVIIFSRKMVTPSNEEIIDKLYNTKNYSCKVEYTFINSKNEYKENTMQYYSGDNGMRIEFQDVDGRVKVYKGSEIQMQGENGKDYLVDKNIDEIYPLAFINNILDKSVSGELETVDTEWSDNEYIKVNIDYPDGNKHIDKGEFYVDKKTKSPVLLKIFDDEGKERILISYKEFKSSKESDESLF</sequence>
<gene>
    <name evidence="2" type="ORF">AWN73_07385</name>
</gene>
<organism evidence="2 3">
    <name type="scientific">Clostridium butyricum</name>
    <dbReference type="NCBI Taxonomy" id="1492"/>
    <lineage>
        <taxon>Bacteria</taxon>
        <taxon>Bacillati</taxon>
        <taxon>Bacillota</taxon>
        <taxon>Clostridia</taxon>
        <taxon>Eubacteriales</taxon>
        <taxon>Clostridiaceae</taxon>
        <taxon>Clostridium</taxon>
    </lineage>
</organism>
<evidence type="ECO:0000256" key="1">
    <source>
        <dbReference type="SAM" id="Phobius"/>
    </source>
</evidence>
<keyword evidence="1" id="KW-0812">Transmembrane</keyword>
<name>A0A2S7FEQ9_CLOBU</name>
<proteinExistence type="predicted"/>
<accession>A0A2S7FEQ9</accession>